<organism evidence="1">
    <name type="scientific">Ixodes ricinus</name>
    <name type="common">Common tick</name>
    <name type="synonym">Acarus ricinus</name>
    <dbReference type="NCBI Taxonomy" id="34613"/>
    <lineage>
        <taxon>Eukaryota</taxon>
        <taxon>Metazoa</taxon>
        <taxon>Ecdysozoa</taxon>
        <taxon>Arthropoda</taxon>
        <taxon>Chelicerata</taxon>
        <taxon>Arachnida</taxon>
        <taxon>Acari</taxon>
        <taxon>Parasitiformes</taxon>
        <taxon>Ixodida</taxon>
        <taxon>Ixodoidea</taxon>
        <taxon>Ixodidae</taxon>
        <taxon>Ixodinae</taxon>
        <taxon>Ixodes</taxon>
    </lineage>
</organism>
<dbReference type="EMBL" id="GANP01007813">
    <property type="protein sequence ID" value="JAB76655.1"/>
    <property type="molecule type" value="mRNA"/>
</dbReference>
<dbReference type="AlphaFoldDB" id="V5H0Z6"/>
<proteinExistence type="evidence at transcript level"/>
<sequence>LVGAIIILPKAQPKVVNINYDVSTELGTKTRYYLKYRSYLTDHALREAARCVSLLPMHPSFGTWQALLRYKPTVASTYTNKMVKITPHQSPGSRMNNMMRITDETGARQFYDQKLYYTDYHFCRVLVEQFNGARHCSLWVSPERRKGAIPRSCSEAYSQICTVMHHIDDTERCPKLHTLYCTRIELK</sequence>
<dbReference type="InterPro" id="IPR012674">
    <property type="entry name" value="Calycin"/>
</dbReference>
<reference evidence="1" key="1">
    <citation type="journal article" date="2015" name="Sci. Rep.">
        <title>Tissue- and time-dependent transcription in Ixodes ricinus salivary glands and midguts when blood feeding on the vertebrate host.</title>
        <authorList>
            <person name="Kotsyfakis M."/>
            <person name="Schwarz A."/>
            <person name="Erhart J."/>
            <person name="Ribeiro J.M."/>
        </authorList>
    </citation>
    <scope>NUCLEOTIDE SEQUENCE</scope>
    <source>
        <tissue evidence="1">Salivary gland and midgut</tissue>
    </source>
</reference>
<name>V5H0Z6_IXORI</name>
<dbReference type="SUPFAM" id="SSF50814">
    <property type="entry name" value="Lipocalins"/>
    <property type="match status" value="1"/>
</dbReference>
<accession>V5H0Z6</accession>
<dbReference type="GO" id="GO:0043176">
    <property type="term" value="F:amine binding"/>
    <property type="evidence" value="ECO:0007669"/>
    <property type="project" value="InterPro"/>
</dbReference>
<dbReference type="Gene3D" id="2.40.128.20">
    <property type="match status" value="1"/>
</dbReference>
<protein>
    <recommendedName>
        <fullName evidence="2">Salivary lipocalin</fullName>
    </recommendedName>
</protein>
<dbReference type="InterPro" id="IPR002970">
    <property type="entry name" value="Tick_his-bd"/>
</dbReference>
<feature type="non-terminal residue" evidence="1">
    <location>
        <position position="1"/>
    </location>
</feature>
<dbReference type="Pfam" id="PF02098">
    <property type="entry name" value="His_binding"/>
    <property type="match status" value="1"/>
</dbReference>
<evidence type="ECO:0008006" key="2">
    <source>
        <dbReference type="Google" id="ProtNLM"/>
    </source>
</evidence>
<evidence type="ECO:0000313" key="1">
    <source>
        <dbReference type="EMBL" id="JAB76655.1"/>
    </source>
</evidence>
<dbReference type="GO" id="GO:0030682">
    <property type="term" value="P:symbiont-mediated perturbation of host defenses"/>
    <property type="evidence" value="ECO:0007669"/>
    <property type="project" value="InterPro"/>
</dbReference>